<dbReference type="InterPro" id="IPR022712">
    <property type="entry name" value="Beta_Casp"/>
</dbReference>
<evidence type="ECO:0000256" key="1">
    <source>
        <dbReference type="ARBA" id="ARBA00022801"/>
    </source>
</evidence>
<dbReference type="GO" id="GO:0016787">
    <property type="term" value="F:hydrolase activity"/>
    <property type="evidence" value="ECO:0007669"/>
    <property type="project" value="UniProtKB-KW"/>
</dbReference>
<organism evidence="4 5">
    <name type="scientific">Haloarcula quadrata</name>
    <dbReference type="NCBI Taxonomy" id="182779"/>
    <lineage>
        <taxon>Archaea</taxon>
        <taxon>Methanobacteriati</taxon>
        <taxon>Methanobacteriota</taxon>
        <taxon>Stenosarchaea group</taxon>
        <taxon>Halobacteria</taxon>
        <taxon>Halobacteriales</taxon>
        <taxon>Haloarculaceae</taxon>
        <taxon>Haloarcula</taxon>
    </lineage>
</organism>
<sequence length="600" mass="65582">MNTETPWLPSDIDESFAPLSHFDITTTDDMPMAVTPRGGGREVGRSCYQLDTQYGTYLIDCGLSQGGGDKFPDLRGLSPDDVDSVFLTHAHIDHSGGLPVLENRGLLDDDAKIFATEPTIQIAQTLLQDSLKLHLRETADGPAEQQFTEADVESVFRRFSAIEYTTDTDTEPLTVRNLIPETDEVEPLTLQVGNAAHLLGSAWFAFESHGHRVVFSGDIGGRAKQLPDIDVPPQADHLFIESTYGATHSHRSLSDAGTELFELLGDAIRNGEPVLIPTFATGRAQTLLLMFNDRGHALPGEIGVDYQLVVDGMAQDITDHYHDYVTDNMYYDTGVVNRATETGMTTPFLPSGITTPRTDRERRRIFERFAPARGEQVPIILAPSGMLSGGNSPRYLGELIARYDDGHVVPTGYQANGTLGNALQNAKKSGTEKATRLVDTNPFGNDWPASDRISWVETDDGTKTRMTVPTRWLHSLSGLSAHAAQNGLLSFARDISPETITLIHGPAYAQEGFGAHLMDNVESSEQLSRARLLTPIPIERDPDIDAATLSEDVTSSSGEIRTQIDDLHDTVTALSEEIADTRNDGLSEAEVRAIVRDMIN</sequence>
<proteinExistence type="predicted"/>
<keyword evidence="5" id="KW-1185">Reference proteome</keyword>
<dbReference type="SUPFAM" id="SSF56281">
    <property type="entry name" value="Metallo-hydrolase/oxidoreductase"/>
    <property type="match status" value="1"/>
</dbReference>
<protein>
    <submittedName>
        <fullName evidence="4">Metallo-beta-lactamase family protein</fullName>
    </submittedName>
</protein>
<reference evidence="4 5" key="1">
    <citation type="submission" date="2018-10" db="EMBL/GenBank/DDBJ databases">
        <title>Genomic Encyclopedia of Archaeal and Bacterial Type Strains, Phase II (KMG-II): from individual species to whole genera.</title>
        <authorList>
            <person name="Goeker M."/>
        </authorList>
    </citation>
    <scope>NUCLEOTIDE SEQUENCE [LARGE SCALE GENOMIC DNA]</scope>
    <source>
        <strain evidence="4 5">DSM 11927</strain>
    </source>
</reference>
<dbReference type="PANTHER" id="PTHR11203:SF37">
    <property type="entry name" value="INTEGRATOR COMPLEX SUBUNIT 11"/>
    <property type="match status" value="1"/>
</dbReference>
<dbReference type="EMBL" id="RBWW01000003">
    <property type="protein sequence ID" value="RKS75916.1"/>
    <property type="molecule type" value="Genomic_DNA"/>
</dbReference>
<dbReference type="Pfam" id="PF00753">
    <property type="entry name" value="Lactamase_B"/>
    <property type="match status" value="1"/>
</dbReference>
<name>A0A495QQZ8_9EURY</name>
<dbReference type="RefSeq" id="WP_121304651.1">
    <property type="nucleotide sequence ID" value="NZ_RBWW01000003.1"/>
</dbReference>
<evidence type="ECO:0000259" key="2">
    <source>
        <dbReference type="SMART" id="SM00849"/>
    </source>
</evidence>
<dbReference type="Proteomes" id="UP000268233">
    <property type="component" value="Unassembled WGS sequence"/>
</dbReference>
<evidence type="ECO:0000313" key="5">
    <source>
        <dbReference type="Proteomes" id="UP000268233"/>
    </source>
</evidence>
<dbReference type="Gene3D" id="3.40.50.10890">
    <property type="match status" value="1"/>
</dbReference>
<dbReference type="Pfam" id="PF10996">
    <property type="entry name" value="Beta-Casp"/>
    <property type="match status" value="1"/>
</dbReference>
<dbReference type="Gene3D" id="3.60.15.10">
    <property type="entry name" value="Ribonuclease Z/Hydroxyacylglutathione hydrolase-like"/>
    <property type="match status" value="1"/>
</dbReference>
<dbReference type="CDD" id="cd16295">
    <property type="entry name" value="TTHA0252-CPSF-like_MBL-fold"/>
    <property type="match status" value="1"/>
</dbReference>
<dbReference type="SMART" id="SM01027">
    <property type="entry name" value="Beta-Casp"/>
    <property type="match status" value="1"/>
</dbReference>
<feature type="domain" description="Beta-Casp" evidence="3">
    <location>
        <begin position="284"/>
        <end position="423"/>
    </location>
</feature>
<dbReference type="GO" id="GO:0004521">
    <property type="term" value="F:RNA endonuclease activity"/>
    <property type="evidence" value="ECO:0007669"/>
    <property type="project" value="TreeGrafter"/>
</dbReference>
<dbReference type="Pfam" id="PF07521">
    <property type="entry name" value="RMMBL"/>
    <property type="match status" value="1"/>
</dbReference>
<evidence type="ECO:0000259" key="3">
    <source>
        <dbReference type="SMART" id="SM01027"/>
    </source>
</evidence>
<dbReference type="InterPro" id="IPR036866">
    <property type="entry name" value="RibonucZ/Hydroxyglut_hydro"/>
</dbReference>
<dbReference type="AlphaFoldDB" id="A0A495QQZ8"/>
<accession>A0A495QQZ8</accession>
<comment type="caution">
    <text evidence="4">The sequence shown here is derived from an EMBL/GenBank/DDBJ whole genome shotgun (WGS) entry which is preliminary data.</text>
</comment>
<dbReference type="InterPro" id="IPR050698">
    <property type="entry name" value="MBL"/>
</dbReference>
<dbReference type="InterPro" id="IPR011108">
    <property type="entry name" value="RMMBL"/>
</dbReference>
<gene>
    <name evidence="4" type="ORF">BDK61_4534</name>
</gene>
<feature type="domain" description="Metallo-beta-lactamase" evidence="2">
    <location>
        <begin position="44"/>
        <end position="268"/>
    </location>
</feature>
<dbReference type="PANTHER" id="PTHR11203">
    <property type="entry name" value="CLEAVAGE AND POLYADENYLATION SPECIFICITY FACTOR FAMILY MEMBER"/>
    <property type="match status" value="1"/>
</dbReference>
<evidence type="ECO:0000313" key="4">
    <source>
        <dbReference type="EMBL" id="RKS75916.1"/>
    </source>
</evidence>
<dbReference type="InterPro" id="IPR001279">
    <property type="entry name" value="Metallo-B-lactamas"/>
</dbReference>
<dbReference type="SMART" id="SM00849">
    <property type="entry name" value="Lactamase_B"/>
    <property type="match status" value="1"/>
</dbReference>
<keyword evidence="1" id="KW-0378">Hydrolase</keyword>